<evidence type="ECO:0000313" key="1">
    <source>
        <dbReference type="EMBL" id="KAK3039421.1"/>
    </source>
</evidence>
<proteinExistence type="predicted"/>
<name>A0AA89BPQ8_9ASTE</name>
<dbReference type="EMBL" id="JAVXUP010000077">
    <property type="protein sequence ID" value="KAK3039421.1"/>
    <property type="molecule type" value="Genomic_DNA"/>
</dbReference>
<sequence length="94" mass="10330">MNDVFVRLHVRPFRGVEGRSFGRKSFDDFTKHLSLKLEMGSRDGKPPWSVFDGVKNIHAAPEVLMAEISSAIGALESARATALLKSPSPLPPKK</sequence>
<evidence type="ECO:0000313" key="2">
    <source>
        <dbReference type="Proteomes" id="UP001188597"/>
    </source>
</evidence>
<protein>
    <submittedName>
        <fullName evidence="1">Uncharacterized protein</fullName>
    </submittedName>
</protein>
<comment type="caution">
    <text evidence="1">The sequence shown here is derived from an EMBL/GenBank/DDBJ whole genome shotgun (WGS) entry which is preliminary data.</text>
</comment>
<organism evidence="1 2">
    <name type="scientific">Escallonia herrerae</name>
    <dbReference type="NCBI Taxonomy" id="1293975"/>
    <lineage>
        <taxon>Eukaryota</taxon>
        <taxon>Viridiplantae</taxon>
        <taxon>Streptophyta</taxon>
        <taxon>Embryophyta</taxon>
        <taxon>Tracheophyta</taxon>
        <taxon>Spermatophyta</taxon>
        <taxon>Magnoliopsida</taxon>
        <taxon>eudicotyledons</taxon>
        <taxon>Gunneridae</taxon>
        <taxon>Pentapetalae</taxon>
        <taxon>asterids</taxon>
        <taxon>campanulids</taxon>
        <taxon>Escalloniales</taxon>
        <taxon>Escalloniaceae</taxon>
        <taxon>Escallonia</taxon>
    </lineage>
</organism>
<dbReference type="Proteomes" id="UP001188597">
    <property type="component" value="Unassembled WGS sequence"/>
</dbReference>
<gene>
    <name evidence="1" type="ORF">RJ639_027670</name>
</gene>
<reference evidence="1" key="1">
    <citation type="submission" date="2022-12" db="EMBL/GenBank/DDBJ databases">
        <title>Draft genome assemblies for two species of Escallonia (Escalloniales).</title>
        <authorList>
            <person name="Chanderbali A."/>
            <person name="Dervinis C."/>
            <person name="Anghel I."/>
            <person name="Soltis D."/>
            <person name="Soltis P."/>
            <person name="Zapata F."/>
        </authorList>
    </citation>
    <scope>NUCLEOTIDE SEQUENCE</scope>
    <source>
        <strain evidence="1">UCBG64.0493</strain>
        <tissue evidence="1">Leaf</tissue>
    </source>
</reference>
<accession>A0AA89BPQ8</accession>
<keyword evidence="2" id="KW-1185">Reference proteome</keyword>
<dbReference type="AlphaFoldDB" id="A0AA89BPQ8"/>